<evidence type="ECO:0008006" key="4">
    <source>
        <dbReference type="Google" id="ProtNLM"/>
    </source>
</evidence>
<dbReference type="PANTHER" id="PTHR47331">
    <property type="entry name" value="PHD-TYPE DOMAIN-CONTAINING PROTEIN"/>
    <property type="match status" value="1"/>
</dbReference>
<feature type="region of interest" description="Disordered" evidence="1">
    <location>
        <begin position="345"/>
        <end position="364"/>
    </location>
</feature>
<dbReference type="InterPro" id="IPR021109">
    <property type="entry name" value="Peptidase_aspartic_dom_sf"/>
</dbReference>
<feature type="compositionally biased region" description="Basic and acidic residues" evidence="1">
    <location>
        <begin position="131"/>
        <end position="140"/>
    </location>
</feature>
<evidence type="ECO:0000313" key="3">
    <source>
        <dbReference type="Proteomes" id="UP001162164"/>
    </source>
</evidence>
<dbReference type="PANTHER" id="PTHR47331:SF1">
    <property type="entry name" value="GAG-LIKE PROTEIN"/>
    <property type="match status" value="1"/>
</dbReference>
<reference evidence="2" key="1">
    <citation type="journal article" date="2023" name="Insect Mol. Biol.">
        <title>Genome sequencing provides insights into the evolution of gene families encoding plant cell wall-degrading enzymes in longhorned beetles.</title>
        <authorList>
            <person name="Shin N.R."/>
            <person name="Okamura Y."/>
            <person name="Kirsch R."/>
            <person name="Pauchet Y."/>
        </authorList>
    </citation>
    <scope>NUCLEOTIDE SEQUENCE</scope>
    <source>
        <strain evidence="2">MMC_N1</strain>
    </source>
</reference>
<sequence length="604" mass="67559">MSNQNLKDLTRKRGSIKARLTGFKNYIEGVIIDSQNTEKLDQGVILETESRLNRLENLLSEFHDIQSELEVIVESDSDYENQLIERDTFENAFYKVVSSFKCIIENNIDVENLSHKSKSSNATSVRGNNESLRHSNDLRSRPKLPAIPIPTFKGESENWLEFRDTFESIIHKNKSIADIEKFYFLKGALEGEAKKVVQLVDVSAANYMLAWEMLCERYDNKEMLVNEHIRSFLNLTSVSKESSSDLRQLLDILTKNLYGLKRLNIDIGSWDPILIYIFSEKLDKKTKLCWEEKRVDILGRFEKARGLGLCLNCLKKNHQSKDCKSIGCRKCGLKHHTLLHYEKQLSSSESQNGSESIGGLGNSATATNNSSTSANDIGSLVQVASLFTDSNQSEVLLSTALVQVLDKNGQLRTCRVLLDNGSQSNLITNEFSTKLGIGQQEINNVSISGINQVVSKIKTKCIIEFQSNHNGFKGSVSCLVVPQICDLVPSQNLNVKCLNIPSHIKLADPGYAKPGKIDLLLGAEIFYNLLCVGQLAFGKNQPTLQKTRLGWIVTGSMNTYGRDHVVKCNLSINTGTGVQTQLHKFCEVEELPTKKDLVSRGQAL</sequence>
<feature type="region of interest" description="Disordered" evidence="1">
    <location>
        <begin position="118"/>
        <end position="140"/>
    </location>
</feature>
<feature type="compositionally biased region" description="Low complexity" evidence="1">
    <location>
        <begin position="346"/>
        <end position="355"/>
    </location>
</feature>
<dbReference type="Proteomes" id="UP001162164">
    <property type="component" value="Unassembled WGS sequence"/>
</dbReference>
<dbReference type="Pfam" id="PF03564">
    <property type="entry name" value="DUF1759"/>
    <property type="match status" value="1"/>
</dbReference>
<proteinExistence type="predicted"/>
<gene>
    <name evidence="2" type="ORF">NQ317_002750</name>
</gene>
<feature type="compositionally biased region" description="Polar residues" evidence="1">
    <location>
        <begin position="119"/>
        <end position="130"/>
    </location>
</feature>
<evidence type="ECO:0000256" key="1">
    <source>
        <dbReference type="SAM" id="MobiDB-lite"/>
    </source>
</evidence>
<name>A0ABQ9J2L6_9CUCU</name>
<dbReference type="EMBL" id="JAPWTJ010001529">
    <property type="protein sequence ID" value="KAJ8971058.1"/>
    <property type="molecule type" value="Genomic_DNA"/>
</dbReference>
<keyword evidence="3" id="KW-1185">Reference proteome</keyword>
<organism evidence="2 3">
    <name type="scientific">Molorchus minor</name>
    <dbReference type="NCBI Taxonomy" id="1323400"/>
    <lineage>
        <taxon>Eukaryota</taxon>
        <taxon>Metazoa</taxon>
        <taxon>Ecdysozoa</taxon>
        <taxon>Arthropoda</taxon>
        <taxon>Hexapoda</taxon>
        <taxon>Insecta</taxon>
        <taxon>Pterygota</taxon>
        <taxon>Neoptera</taxon>
        <taxon>Endopterygota</taxon>
        <taxon>Coleoptera</taxon>
        <taxon>Polyphaga</taxon>
        <taxon>Cucujiformia</taxon>
        <taxon>Chrysomeloidea</taxon>
        <taxon>Cerambycidae</taxon>
        <taxon>Lamiinae</taxon>
        <taxon>Monochamini</taxon>
        <taxon>Molorchus</taxon>
    </lineage>
</organism>
<protein>
    <recommendedName>
        <fullName evidence="4">Peptidase aspartic putative domain-containing protein</fullName>
    </recommendedName>
</protein>
<comment type="caution">
    <text evidence="2">The sequence shown here is derived from an EMBL/GenBank/DDBJ whole genome shotgun (WGS) entry which is preliminary data.</text>
</comment>
<dbReference type="Gene3D" id="2.40.70.10">
    <property type="entry name" value="Acid Proteases"/>
    <property type="match status" value="1"/>
</dbReference>
<evidence type="ECO:0000313" key="2">
    <source>
        <dbReference type="EMBL" id="KAJ8971058.1"/>
    </source>
</evidence>
<accession>A0ABQ9J2L6</accession>
<dbReference type="InterPro" id="IPR005312">
    <property type="entry name" value="DUF1759"/>
</dbReference>